<protein>
    <recommendedName>
        <fullName evidence="1">D-inositol 3-phosphate glycosyltransferase</fullName>
    </recommendedName>
</protein>
<gene>
    <name evidence="6" type="ORF">C8E83_1947</name>
</gene>
<dbReference type="RefSeq" id="WP_121369684.1">
    <property type="nucleotide sequence ID" value="NZ_RBKS01000001.1"/>
</dbReference>
<dbReference type="Gene3D" id="3.40.50.2000">
    <property type="entry name" value="Glycogen Phosphorylase B"/>
    <property type="match status" value="2"/>
</dbReference>
<feature type="domain" description="Glycosyl transferase family 1" evidence="4">
    <location>
        <begin position="195"/>
        <end position="345"/>
    </location>
</feature>
<dbReference type="GO" id="GO:0016757">
    <property type="term" value="F:glycosyltransferase activity"/>
    <property type="evidence" value="ECO:0007669"/>
    <property type="project" value="UniProtKB-KW"/>
</dbReference>
<evidence type="ECO:0000256" key="1">
    <source>
        <dbReference type="ARBA" id="ARBA00021292"/>
    </source>
</evidence>
<reference evidence="6 7" key="1">
    <citation type="submission" date="2018-10" db="EMBL/GenBank/DDBJ databases">
        <title>Sequencing the genomes of 1000 actinobacteria strains.</title>
        <authorList>
            <person name="Klenk H.-P."/>
        </authorList>
    </citation>
    <scope>NUCLEOTIDE SEQUENCE [LARGE SCALE GENOMIC DNA]</scope>
    <source>
        <strain evidence="6 7">DSM 17894</strain>
    </source>
</reference>
<keyword evidence="7" id="KW-1185">Reference proteome</keyword>
<keyword evidence="2" id="KW-0328">Glycosyltransferase</keyword>
<evidence type="ECO:0000259" key="4">
    <source>
        <dbReference type="Pfam" id="PF00534"/>
    </source>
</evidence>
<dbReference type="SUPFAM" id="SSF53756">
    <property type="entry name" value="UDP-Glycosyltransferase/glycogen phosphorylase"/>
    <property type="match status" value="1"/>
</dbReference>
<sequence length="377" mass="39822">MTAVAAPLRIVAIAPLRFPIVPPFAGGLESAVWNEVRMLRARGHRVDLIATEGSDFLDPSIPAFTLPAADWAGDPQAADDTYPPGYLDRALPALGRALDLVGRSADSYDVIVNHCLHGLPLERAGSLGVPMVSTLHTPVVPELAESHHRAAGRRSRFLSVSRHTSATWQSAGIVSRVLHNGVDADTWGEGPGGERLVWFGRIVPEKAPHLALETARLLGMPLVVAGRIGDRDYYDREVAPRLDETRVHVGALDTPDLAALVGRSACTLTTPVWDEPFGLVTPESLLCGTPVAGFAAGGVTEIAEGTPGVELVAPGDLEALAAAVKRLVESEGQDAGSRRRIRAAAVERFSLTARAGALEAVLSDVADRGRADTETVA</sequence>
<dbReference type="Proteomes" id="UP000280008">
    <property type="component" value="Unassembled WGS sequence"/>
</dbReference>
<evidence type="ECO:0000256" key="2">
    <source>
        <dbReference type="ARBA" id="ARBA00022676"/>
    </source>
</evidence>
<dbReference type="AlphaFoldDB" id="A0A495II81"/>
<name>A0A495II81_9MICO</name>
<dbReference type="Pfam" id="PF13439">
    <property type="entry name" value="Glyco_transf_4"/>
    <property type="match status" value="1"/>
</dbReference>
<organism evidence="6 7">
    <name type="scientific">Frondihabitans australicus</name>
    <dbReference type="NCBI Taxonomy" id="386892"/>
    <lineage>
        <taxon>Bacteria</taxon>
        <taxon>Bacillati</taxon>
        <taxon>Actinomycetota</taxon>
        <taxon>Actinomycetes</taxon>
        <taxon>Micrococcales</taxon>
        <taxon>Microbacteriaceae</taxon>
        <taxon>Frondihabitans</taxon>
    </lineage>
</organism>
<feature type="domain" description="Glycosyltransferase subfamily 4-like N-terminal" evidence="5">
    <location>
        <begin position="26"/>
        <end position="185"/>
    </location>
</feature>
<evidence type="ECO:0000313" key="6">
    <source>
        <dbReference type="EMBL" id="RKR74816.1"/>
    </source>
</evidence>
<dbReference type="OrthoDB" id="9809227at2"/>
<proteinExistence type="predicted"/>
<dbReference type="InterPro" id="IPR001296">
    <property type="entry name" value="Glyco_trans_1"/>
</dbReference>
<comment type="caution">
    <text evidence="6">The sequence shown here is derived from an EMBL/GenBank/DDBJ whole genome shotgun (WGS) entry which is preliminary data.</text>
</comment>
<dbReference type="Pfam" id="PF00534">
    <property type="entry name" value="Glycos_transf_1"/>
    <property type="match status" value="1"/>
</dbReference>
<dbReference type="PANTHER" id="PTHR45947:SF3">
    <property type="entry name" value="SULFOQUINOVOSYL TRANSFERASE SQD2"/>
    <property type="match status" value="1"/>
</dbReference>
<dbReference type="PANTHER" id="PTHR45947">
    <property type="entry name" value="SULFOQUINOVOSYL TRANSFERASE SQD2"/>
    <property type="match status" value="1"/>
</dbReference>
<dbReference type="EMBL" id="RBKS01000001">
    <property type="protein sequence ID" value="RKR74816.1"/>
    <property type="molecule type" value="Genomic_DNA"/>
</dbReference>
<dbReference type="InterPro" id="IPR050194">
    <property type="entry name" value="Glycosyltransferase_grp1"/>
</dbReference>
<keyword evidence="3 6" id="KW-0808">Transferase</keyword>
<dbReference type="GO" id="GO:1901137">
    <property type="term" value="P:carbohydrate derivative biosynthetic process"/>
    <property type="evidence" value="ECO:0007669"/>
    <property type="project" value="UniProtKB-ARBA"/>
</dbReference>
<evidence type="ECO:0000256" key="3">
    <source>
        <dbReference type="ARBA" id="ARBA00022679"/>
    </source>
</evidence>
<accession>A0A495II81</accession>
<evidence type="ECO:0000313" key="7">
    <source>
        <dbReference type="Proteomes" id="UP000280008"/>
    </source>
</evidence>
<dbReference type="InterPro" id="IPR028098">
    <property type="entry name" value="Glyco_trans_4-like_N"/>
</dbReference>
<evidence type="ECO:0000259" key="5">
    <source>
        <dbReference type="Pfam" id="PF13439"/>
    </source>
</evidence>